<feature type="compositionally biased region" description="Basic and acidic residues" evidence="1">
    <location>
        <begin position="841"/>
        <end position="852"/>
    </location>
</feature>
<dbReference type="Proteomes" id="UP000301870">
    <property type="component" value="Chromosome 19"/>
</dbReference>
<keyword evidence="2" id="KW-0472">Membrane</keyword>
<feature type="region of interest" description="Disordered" evidence="1">
    <location>
        <begin position="315"/>
        <end position="335"/>
    </location>
</feature>
<proteinExistence type="predicted"/>
<keyword evidence="2" id="KW-0812">Transmembrane</keyword>
<feature type="region of interest" description="Disordered" evidence="1">
    <location>
        <begin position="1113"/>
        <end position="1132"/>
    </location>
</feature>
<organism evidence="3 4">
    <name type="scientific">Spodoptera litura</name>
    <name type="common">Asian cotton leafworm</name>
    <dbReference type="NCBI Taxonomy" id="69820"/>
    <lineage>
        <taxon>Eukaryota</taxon>
        <taxon>Metazoa</taxon>
        <taxon>Ecdysozoa</taxon>
        <taxon>Arthropoda</taxon>
        <taxon>Hexapoda</taxon>
        <taxon>Insecta</taxon>
        <taxon>Pterygota</taxon>
        <taxon>Neoptera</taxon>
        <taxon>Endopterygota</taxon>
        <taxon>Lepidoptera</taxon>
        <taxon>Glossata</taxon>
        <taxon>Ditrysia</taxon>
        <taxon>Noctuoidea</taxon>
        <taxon>Noctuidae</taxon>
        <taxon>Amphipyrinae</taxon>
        <taxon>Spodoptera</taxon>
    </lineage>
</organism>
<evidence type="ECO:0000313" key="3">
    <source>
        <dbReference type="Proteomes" id="UP000301870"/>
    </source>
</evidence>
<dbReference type="OrthoDB" id="3936150at2759"/>
<feature type="region of interest" description="Disordered" evidence="1">
    <location>
        <begin position="198"/>
        <end position="218"/>
    </location>
</feature>
<gene>
    <name evidence="4" type="primary">LOC111354665</name>
</gene>
<evidence type="ECO:0000256" key="1">
    <source>
        <dbReference type="SAM" id="MobiDB-lite"/>
    </source>
</evidence>
<sequence length="1342" mass="155092">MTRCDYDAVFYRVFCITLLAIAFTFTVILTNVFIDIDGLLSSKKDRHNTHINDNNVIHDEFTPEATDINEEVNYGENDESYRTKRSIETQSFLFHIKNPKVKNILANKLSTLLEELDAEESTDTKLKEKAAKEVQKTTEAPPITVTPKPKEDDKKKKDDELLHLTMHNILLQGIIGHMDLNDVYKRVYSLMSNFNDLQQKKDGRRQKPNEKPNTDSESRILPKPIEAKFFDEMLNCNELQEQIVESATVKEETKKPVKAKPNVMIKTIIDISSLANEKGKENDTKSLKDNVKGVIELVYNGKTIKFTRPDIEVLQPTPPKLPTQPIIQQPKVSQPPTIIPETTTPKVNNDFNSVPKSYLNKFIEEYFKRYPRVNLKDSNNEMKGHFESKRSKRNVRIKYDGHPKTMAKESVKNTEDDDLYVEIETHFDSKGLNGEKKKKLIRTIIEKIQKAIHTDMKGKLITPKRDPTKIRRVHFKKRLQDPLDHKSNHVLVNKFSLPLKNLFHRQLNPISKTVPMQESSPYIGSKSGEEWKKPCFGPHFLAANKAINSAEMSQVDIDYSKILDINGIPQRLQQPLNTENSEESLNTNSFYDVGKMKFFIKDIDGSGFSVGFNQYVDEPPDPDTMRLFTGLENVIKTYHQTYDPLPEATQTTTTTEANIKLEIAPMSIRNTDHNIERRSVHKNQDYHSNEYKIIYDNNFMPYRNYRDIFESNKIQPRSKLGFTSQKHLKLPLIVDETVFDKNLKPAEIFGLANLFERKKRSVNVKKISDLKNKIKLNRYLNTNAMPTKRIYLNKKRNKRQINKIRIIATDLPHMSKHSDENVFVVSDENVFADRAIVKDIETSEGEHDKQEDSDYLPYQNEDSMPSTYITKIFDGRSRHNPLMSKYPHVFMEEISRSREEFIPNNALLFGKIPGLSTLRHSFDVDKTDDKIDGENLTVLNTTDAHKNMKDDEIVDSLIPPPNRGNYKVTVKIIPKNQTGLNSGFKEIHTSINKRYNKNGLLYSSLVNVSEISKVIKLNRTKEEIDADWRHVSRGGQNNDYFTKRIKDQQDRMSFLLKQHAKHINEQLTRLNEEKINLESLLTNDNITEIKYSDYDDAGTPKPYLPKLLAKRIQGNSAEEEPKEEITTTTRKPRTTRLTTTTTLPTTTTLTTTQQPIIQQTFSDKIKKNIINTIERNGNLTDQILRKIDKNTEILQIFLRKLTEKIQVTTTTSTTSKPVARYGEPFNTEWTNQADHFNQNIVMKRNDSQISIPFVYAYQQPLMPHTINAPVASVVYHGHIHTNTIHPKDLQMDKEKMKMDSNNQTRFFIDELENDYKVIQVGDVKKNRDFITNLVNSNSTIVT</sequence>
<protein>
    <submittedName>
        <fullName evidence="4">Uncharacterized protein LOC111354665</fullName>
    </submittedName>
</protein>
<feature type="compositionally biased region" description="Low complexity" evidence="1">
    <location>
        <begin position="323"/>
        <end position="335"/>
    </location>
</feature>
<reference evidence="4" key="1">
    <citation type="submission" date="2025-08" db="UniProtKB">
        <authorList>
            <consortium name="RefSeq"/>
        </authorList>
    </citation>
    <scope>IDENTIFICATION</scope>
    <source>
        <strain evidence="4">Ishihara</strain>
        <tissue evidence="4">Whole body</tissue>
    </source>
</reference>
<feature type="compositionally biased region" description="Basic and acidic residues" evidence="1">
    <location>
        <begin position="122"/>
        <end position="136"/>
    </location>
</feature>
<feature type="region of interest" description="Disordered" evidence="1">
    <location>
        <begin position="841"/>
        <end position="860"/>
    </location>
</feature>
<dbReference type="RefSeq" id="XP_022823956.1">
    <property type="nucleotide sequence ID" value="XM_022968188.1"/>
</dbReference>
<feature type="region of interest" description="Disordered" evidence="1">
    <location>
        <begin position="120"/>
        <end position="156"/>
    </location>
</feature>
<dbReference type="KEGG" id="sliu:111354665"/>
<keyword evidence="2" id="KW-1133">Transmembrane helix</keyword>
<accession>A0A9J7E856</accession>
<feature type="transmembrane region" description="Helical" evidence="2">
    <location>
        <begin position="9"/>
        <end position="34"/>
    </location>
</feature>
<evidence type="ECO:0000313" key="4">
    <source>
        <dbReference type="RefSeq" id="XP_022823956.1"/>
    </source>
</evidence>
<keyword evidence="3" id="KW-1185">Reference proteome</keyword>
<dbReference type="GeneID" id="111354665"/>
<evidence type="ECO:0000256" key="2">
    <source>
        <dbReference type="SAM" id="Phobius"/>
    </source>
</evidence>
<name>A0A9J7E856_SPOLT</name>